<name>A0A319EEZ7_ASPSB</name>
<dbReference type="OrthoDB" id="4239999at2759"/>
<evidence type="ECO:0000313" key="2">
    <source>
        <dbReference type="Proteomes" id="UP000248423"/>
    </source>
</evidence>
<organism evidence="1 2">
    <name type="scientific">Aspergillus sclerotiicarbonarius (strain CBS 121057 / IBT 28362)</name>
    <dbReference type="NCBI Taxonomy" id="1448318"/>
    <lineage>
        <taxon>Eukaryota</taxon>
        <taxon>Fungi</taxon>
        <taxon>Dikarya</taxon>
        <taxon>Ascomycota</taxon>
        <taxon>Pezizomycotina</taxon>
        <taxon>Eurotiomycetes</taxon>
        <taxon>Eurotiomycetidae</taxon>
        <taxon>Eurotiales</taxon>
        <taxon>Aspergillaceae</taxon>
        <taxon>Aspergillus</taxon>
        <taxon>Aspergillus subgen. Circumdati</taxon>
    </lineage>
</organism>
<sequence length="137" mass="15621">MSDTQLDIEALSRLKALRDFLPEFPDEKDEHGHLKHGHLYERDENGNLKYRKDVINPYVEPLLESIGLKGWKYTLWRFQTSFWWEDLPGAVNIVPIRVISPGARSDPGGVFGYGIMRTIDGSVSVEPRLEAVFAVPP</sequence>
<dbReference type="VEuPathDB" id="FungiDB:BO78DRAFT_52244"/>
<accession>A0A319EEZ7</accession>
<protein>
    <submittedName>
        <fullName evidence="1">Uncharacterized protein</fullName>
    </submittedName>
</protein>
<dbReference type="Proteomes" id="UP000248423">
    <property type="component" value="Unassembled WGS sequence"/>
</dbReference>
<keyword evidence="2" id="KW-1185">Reference proteome</keyword>
<dbReference type="AlphaFoldDB" id="A0A319EEZ7"/>
<evidence type="ECO:0000313" key="1">
    <source>
        <dbReference type="EMBL" id="PYI08866.1"/>
    </source>
</evidence>
<dbReference type="EMBL" id="KZ826331">
    <property type="protein sequence ID" value="PYI08866.1"/>
    <property type="molecule type" value="Genomic_DNA"/>
</dbReference>
<gene>
    <name evidence="1" type="ORF">BO78DRAFT_52244</name>
</gene>
<proteinExistence type="predicted"/>
<reference evidence="1 2" key="1">
    <citation type="submission" date="2018-02" db="EMBL/GenBank/DDBJ databases">
        <title>The genomes of Aspergillus section Nigri reveals drivers in fungal speciation.</title>
        <authorList>
            <consortium name="DOE Joint Genome Institute"/>
            <person name="Vesth T.C."/>
            <person name="Nybo J."/>
            <person name="Theobald S."/>
            <person name="Brandl J."/>
            <person name="Frisvad J.C."/>
            <person name="Nielsen K.F."/>
            <person name="Lyhne E.K."/>
            <person name="Kogle M.E."/>
            <person name="Kuo A."/>
            <person name="Riley R."/>
            <person name="Clum A."/>
            <person name="Nolan M."/>
            <person name="Lipzen A."/>
            <person name="Salamov A."/>
            <person name="Henrissat B."/>
            <person name="Wiebenga A."/>
            <person name="De vries R.P."/>
            <person name="Grigoriev I.V."/>
            <person name="Mortensen U.H."/>
            <person name="Andersen M.R."/>
            <person name="Baker S.E."/>
        </authorList>
    </citation>
    <scope>NUCLEOTIDE SEQUENCE [LARGE SCALE GENOMIC DNA]</scope>
    <source>
        <strain evidence="1 2">CBS 121057</strain>
    </source>
</reference>